<dbReference type="GO" id="GO:0006508">
    <property type="term" value="P:proteolysis"/>
    <property type="evidence" value="ECO:0007669"/>
    <property type="project" value="UniProtKB-KW"/>
</dbReference>
<dbReference type="PRINTS" id="PR00792">
    <property type="entry name" value="PEPSIN"/>
</dbReference>
<dbReference type="SUPFAM" id="SSF50630">
    <property type="entry name" value="Acid proteases"/>
    <property type="match status" value="1"/>
</dbReference>
<evidence type="ECO:0000256" key="4">
    <source>
        <dbReference type="ARBA" id="ARBA00022801"/>
    </source>
</evidence>
<dbReference type="PROSITE" id="PS51767">
    <property type="entry name" value="PEPTIDASE_A1"/>
    <property type="match status" value="1"/>
</dbReference>
<evidence type="ECO:0000256" key="8">
    <source>
        <dbReference type="SAM" id="SignalP"/>
    </source>
</evidence>
<evidence type="ECO:0000256" key="6">
    <source>
        <dbReference type="PIRSR" id="PIRSR601461-1"/>
    </source>
</evidence>
<evidence type="ECO:0000256" key="2">
    <source>
        <dbReference type="ARBA" id="ARBA00022670"/>
    </source>
</evidence>
<accession>A0AAD7XRC8</accession>
<sequence>MLLGLLPAVVLGAARHARLGKVVVDAPPRSRVFSHIIPANGSVWPTAIYWCLVQVGTPPVDFPVAIDSGSGDLDIAGIDCDGCVASSPAYDPSASSTSKSTFPYVFSNTYETCDLTDPTASCTIAGRVYRDTVSLAGYEAEVSFGSIKTQTSNFDQFQQIDGVIGFTGGGDMDVFAQIVKTGVPDVWGICMHEGSTSNGTLVIGGVDERLGVGEIFYVSNAGSYYDGVVVESLIVAGRTRSRMVARSTIAVGSTAILDTGTNVLLLPTDLLAELEASVCTDDTLVSCEDLFDNVCLDLTDDQVDAYPDLLLRLEGIDLTMTSRDYLLRGSALATTYAQYCIGIRDGGSDGGSGFIIGDTTMRNYYVIFDAVNSTVGWVPVNPETCGSIV</sequence>
<dbReference type="InterPro" id="IPR001461">
    <property type="entry name" value="Aspartic_peptidase_A1"/>
</dbReference>
<evidence type="ECO:0000256" key="7">
    <source>
        <dbReference type="RuleBase" id="RU000454"/>
    </source>
</evidence>
<dbReference type="GO" id="GO:0004190">
    <property type="term" value="F:aspartic-type endopeptidase activity"/>
    <property type="evidence" value="ECO:0007669"/>
    <property type="project" value="UniProtKB-KW"/>
</dbReference>
<dbReference type="EMBL" id="JAQMWT010000038">
    <property type="protein sequence ID" value="KAJ8612923.1"/>
    <property type="molecule type" value="Genomic_DNA"/>
</dbReference>
<evidence type="ECO:0000256" key="3">
    <source>
        <dbReference type="ARBA" id="ARBA00022729"/>
    </source>
</evidence>
<dbReference type="Proteomes" id="UP001230188">
    <property type="component" value="Unassembled WGS sequence"/>
</dbReference>
<evidence type="ECO:0000259" key="9">
    <source>
        <dbReference type="PROSITE" id="PS51767"/>
    </source>
</evidence>
<comment type="caution">
    <text evidence="10">The sequence shown here is derived from an EMBL/GenBank/DDBJ whole genome shotgun (WGS) entry which is preliminary data.</text>
</comment>
<dbReference type="PANTHER" id="PTHR13683">
    <property type="entry name" value="ASPARTYL PROTEASES"/>
    <property type="match status" value="1"/>
</dbReference>
<comment type="subcellular location">
    <subcellularLocation>
        <location evidence="5">Endomembrane system</location>
        <topology evidence="5">Single-pass type I membrane protein</topology>
    </subcellularLocation>
</comment>
<gene>
    <name evidence="10" type="ORF">CTAYLR_006201</name>
</gene>
<feature type="signal peptide" evidence="8">
    <location>
        <begin position="1"/>
        <end position="16"/>
    </location>
</feature>
<dbReference type="AlphaFoldDB" id="A0AAD7XRC8"/>
<keyword evidence="7" id="KW-0064">Aspartyl protease</keyword>
<protein>
    <recommendedName>
        <fullName evidence="9">Peptidase A1 domain-containing protein</fullName>
    </recommendedName>
</protein>
<keyword evidence="2 7" id="KW-0645">Protease</keyword>
<evidence type="ECO:0000313" key="11">
    <source>
        <dbReference type="Proteomes" id="UP001230188"/>
    </source>
</evidence>
<feature type="domain" description="Peptidase A1" evidence="9">
    <location>
        <begin position="49"/>
        <end position="378"/>
    </location>
</feature>
<feature type="chain" id="PRO_5042043506" description="Peptidase A1 domain-containing protein" evidence="8">
    <location>
        <begin position="17"/>
        <end position="389"/>
    </location>
</feature>
<evidence type="ECO:0000256" key="5">
    <source>
        <dbReference type="ARBA" id="ARBA00046288"/>
    </source>
</evidence>
<dbReference type="InterPro" id="IPR034164">
    <property type="entry name" value="Pepsin-like_dom"/>
</dbReference>
<organism evidence="10 11">
    <name type="scientific">Chrysophaeum taylorii</name>
    <dbReference type="NCBI Taxonomy" id="2483200"/>
    <lineage>
        <taxon>Eukaryota</taxon>
        <taxon>Sar</taxon>
        <taxon>Stramenopiles</taxon>
        <taxon>Ochrophyta</taxon>
        <taxon>Pelagophyceae</taxon>
        <taxon>Pelagomonadales</taxon>
        <taxon>Pelagomonadaceae</taxon>
        <taxon>Chrysophaeum</taxon>
    </lineage>
</organism>
<evidence type="ECO:0000256" key="1">
    <source>
        <dbReference type="ARBA" id="ARBA00007447"/>
    </source>
</evidence>
<keyword evidence="11" id="KW-1185">Reference proteome</keyword>
<comment type="similarity">
    <text evidence="1 7">Belongs to the peptidase A1 family.</text>
</comment>
<dbReference type="InterPro" id="IPR033121">
    <property type="entry name" value="PEPTIDASE_A1"/>
</dbReference>
<dbReference type="Gene3D" id="2.40.70.10">
    <property type="entry name" value="Acid Proteases"/>
    <property type="match status" value="2"/>
</dbReference>
<keyword evidence="4 7" id="KW-0378">Hydrolase</keyword>
<dbReference type="GO" id="GO:0012505">
    <property type="term" value="C:endomembrane system"/>
    <property type="evidence" value="ECO:0007669"/>
    <property type="project" value="UniProtKB-SubCell"/>
</dbReference>
<dbReference type="Pfam" id="PF00026">
    <property type="entry name" value="Asp"/>
    <property type="match status" value="1"/>
</dbReference>
<reference evidence="10" key="1">
    <citation type="submission" date="2023-01" db="EMBL/GenBank/DDBJ databases">
        <title>Metagenome sequencing of chrysophaentin producing Chrysophaeum taylorii.</title>
        <authorList>
            <person name="Davison J."/>
            <person name="Bewley C."/>
        </authorList>
    </citation>
    <scope>NUCLEOTIDE SEQUENCE</scope>
    <source>
        <strain evidence="10">NIES-1699</strain>
    </source>
</reference>
<dbReference type="PROSITE" id="PS00141">
    <property type="entry name" value="ASP_PROTEASE"/>
    <property type="match status" value="1"/>
</dbReference>
<dbReference type="InterPro" id="IPR021109">
    <property type="entry name" value="Peptidase_aspartic_dom_sf"/>
</dbReference>
<feature type="active site" evidence="6">
    <location>
        <position position="258"/>
    </location>
</feature>
<dbReference type="CDD" id="cd05471">
    <property type="entry name" value="pepsin_like"/>
    <property type="match status" value="1"/>
</dbReference>
<dbReference type="InterPro" id="IPR001969">
    <property type="entry name" value="Aspartic_peptidase_AS"/>
</dbReference>
<keyword evidence="3 8" id="KW-0732">Signal</keyword>
<evidence type="ECO:0000313" key="10">
    <source>
        <dbReference type="EMBL" id="KAJ8612923.1"/>
    </source>
</evidence>
<dbReference type="PANTHER" id="PTHR13683:SF375">
    <property type="entry name" value="PEPTIDASE A1 DOMAIN-CONTAINING PROTEIN"/>
    <property type="match status" value="1"/>
</dbReference>
<feature type="active site" evidence="6">
    <location>
        <position position="67"/>
    </location>
</feature>
<proteinExistence type="inferred from homology"/>
<name>A0AAD7XRC8_9STRA</name>